<dbReference type="OrthoDB" id="3792834at2759"/>
<dbReference type="GO" id="GO:0005506">
    <property type="term" value="F:iron ion binding"/>
    <property type="evidence" value="ECO:0007669"/>
    <property type="project" value="InterPro"/>
</dbReference>
<dbReference type="Gene3D" id="1.10.630.10">
    <property type="entry name" value="Cytochrome P450"/>
    <property type="match status" value="1"/>
</dbReference>
<dbReference type="SUPFAM" id="SSF48264">
    <property type="entry name" value="Cytochrome P450"/>
    <property type="match status" value="1"/>
</dbReference>
<evidence type="ECO:0000256" key="6">
    <source>
        <dbReference type="ARBA" id="ARBA00023033"/>
    </source>
</evidence>
<keyword evidence="6" id="KW-0503">Monooxygenase</keyword>
<dbReference type="EMBL" id="SWKV01000022">
    <property type="protein sequence ID" value="KAF3041127.1"/>
    <property type="molecule type" value="Genomic_DNA"/>
</dbReference>
<organism evidence="8 9">
    <name type="scientific">Didymella heteroderae</name>
    <dbReference type="NCBI Taxonomy" id="1769908"/>
    <lineage>
        <taxon>Eukaryota</taxon>
        <taxon>Fungi</taxon>
        <taxon>Dikarya</taxon>
        <taxon>Ascomycota</taxon>
        <taxon>Pezizomycotina</taxon>
        <taxon>Dothideomycetes</taxon>
        <taxon>Pleosporomycetidae</taxon>
        <taxon>Pleosporales</taxon>
        <taxon>Pleosporineae</taxon>
        <taxon>Didymellaceae</taxon>
        <taxon>Didymella</taxon>
    </lineage>
</organism>
<evidence type="ECO:0000256" key="2">
    <source>
        <dbReference type="ARBA" id="ARBA00010617"/>
    </source>
</evidence>
<dbReference type="InterPro" id="IPR036396">
    <property type="entry name" value="Cyt_P450_sf"/>
</dbReference>
<evidence type="ECO:0000313" key="8">
    <source>
        <dbReference type="EMBL" id="KAF3041127.1"/>
    </source>
</evidence>
<dbReference type="PANTHER" id="PTHR24305">
    <property type="entry name" value="CYTOCHROME P450"/>
    <property type="match status" value="1"/>
</dbReference>
<feature type="compositionally biased region" description="Basic and acidic residues" evidence="7">
    <location>
        <begin position="660"/>
        <end position="679"/>
    </location>
</feature>
<evidence type="ECO:0000256" key="7">
    <source>
        <dbReference type="SAM" id="MobiDB-lite"/>
    </source>
</evidence>
<keyword evidence="9" id="KW-1185">Reference proteome</keyword>
<feature type="region of interest" description="Disordered" evidence="7">
    <location>
        <begin position="248"/>
        <end position="328"/>
    </location>
</feature>
<dbReference type="InterPro" id="IPR001128">
    <property type="entry name" value="Cyt_P450"/>
</dbReference>
<evidence type="ECO:0000256" key="5">
    <source>
        <dbReference type="ARBA" id="ARBA00023004"/>
    </source>
</evidence>
<protein>
    <recommendedName>
        <fullName evidence="10">Cytochrome P450</fullName>
    </recommendedName>
</protein>
<name>A0A9P4WT23_9PLEO</name>
<keyword evidence="5" id="KW-0408">Iron</keyword>
<dbReference type="Pfam" id="PF00067">
    <property type="entry name" value="p450"/>
    <property type="match status" value="2"/>
</dbReference>
<dbReference type="GO" id="GO:0016705">
    <property type="term" value="F:oxidoreductase activity, acting on paired donors, with incorporation or reduction of molecular oxygen"/>
    <property type="evidence" value="ECO:0007669"/>
    <property type="project" value="InterPro"/>
</dbReference>
<dbReference type="GO" id="GO:0004497">
    <property type="term" value="F:monooxygenase activity"/>
    <property type="evidence" value="ECO:0007669"/>
    <property type="project" value="UniProtKB-KW"/>
</dbReference>
<accession>A0A9P4WT23</accession>
<feature type="region of interest" description="Disordered" evidence="7">
    <location>
        <begin position="645"/>
        <end position="679"/>
    </location>
</feature>
<comment type="similarity">
    <text evidence="2">Belongs to the cytochrome P450 family.</text>
</comment>
<evidence type="ECO:0000256" key="4">
    <source>
        <dbReference type="ARBA" id="ARBA00023002"/>
    </source>
</evidence>
<keyword evidence="3" id="KW-0479">Metal-binding</keyword>
<dbReference type="GO" id="GO:0020037">
    <property type="term" value="F:heme binding"/>
    <property type="evidence" value="ECO:0007669"/>
    <property type="project" value="InterPro"/>
</dbReference>
<keyword evidence="4" id="KW-0560">Oxidoreductase</keyword>
<evidence type="ECO:0000313" key="9">
    <source>
        <dbReference type="Proteomes" id="UP000758155"/>
    </source>
</evidence>
<dbReference type="Proteomes" id="UP000758155">
    <property type="component" value="Unassembled WGS sequence"/>
</dbReference>
<feature type="compositionally biased region" description="Low complexity" evidence="7">
    <location>
        <begin position="267"/>
        <end position="285"/>
    </location>
</feature>
<evidence type="ECO:0008006" key="10">
    <source>
        <dbReference type="Google" id="ProtNLM"/>
    </source>
</evidence>
<reference evidence="8" key="1">
    <citation type="submission" date="2019-04" db="EMBL/GenBank/DDBJ databases">
        <title>Sequencing of skin fungus with MAO and IRED activity.</title>
        <authorList>
            <person name="Marsaioli A.J."/>
            <person name="Bonatto J.M.C."/>
            <person name="Reis Junior O."/>
        </authorList>
    </citation>
    <scope>NUCLEOTIDE SEQUENCE</scope>
    <source>
        <strain evidence="8">28M1</strain>
    </source>
</reference>
<evidence type="ECO:0000256" key="3">
    <source>
        <dbReference type="ARBA" id="ARBA00022723"/>
    </source>
</evidence>
<feature type="compositionally biased region" description="Basic and acidic residues" evidence="7">
    <location>
        <begin position="295"/>
        <end position="307"/>
    </location>
</feature>
<proteinExistence type="inferred from homology"/>
<comment type="cofactor">
    <cofactor evidence="1">
        <name>heme</name>
        <dbReference type="ChEBI" id="CHEBI:30413"/>
    </cofactor>
</comment>
<gene>
    <name evidence="8" type="ORF">E8E12_007966</name>
</gene>
<dbReference type="AlphaFoldDB" id="A0A9P4WT23"/>
<dbReference type="PANTHER" id="PTHR24305:SF187">
    <property type="entry name" value="P450, PUTATIVE (EUROFUNG)-RELATED"/>
    <property type="match status" value="1"/>
</dbReference>
<dbReference type="InterPro" id="IPR050121">
    <property type="entry name" value="Cytochrome_P450_monoxygenase"/>
</dbReference>
<evidence type="ECO:0000256" key="1">
    <source>
        <dbReference type="ARBA" id="ARBA00001971"/>
    </source>
</evidence>
<feature type="region of interest" description="Disordered" evidence="7">
    <location>
        <begin position="333"/>
        <end position="352"/>
    </location>
</feature>
<sequence>MSCQPIPLTAFIVHKYQRRHWDKAFQTKALHEYSPRMVKHYRILMTIFSKHATLNEPVDLSKHLMDLFFDVISDLTFGESFNALTTGSVGFVILNMWMFHLLRSIPIVASRLLYMMQWYASAISKRKEKMKNISPDLYTYLSQSDTFEANGIHEAQLAIIAGADTNAITVSNACYLLCRHPEYQEKLYEELCALPVADDVTDDQFLMDARAFVRPDDFSRSQILNLLAAAIYNKHDVTSPIVATPMAPNKQKIVAPKRPGAKRGRPPKSQVAPSSVPSISSTPGSKPLRVKLTFKRGETGQPDERDAPAYQFPLSAPPSEEATVQDDDYVSTYSVEDSQGGGRGARQRKPPQRYDVVYGSEMDNLITSCATVTKMDDGGDGGMDSSPPHIFNLRATDRYDSPMTGKGHTSLSRFNRPVSQDVYDILNSLRSSPEIQVDLPNMWIDEAAGMPKPYTGVFLISLYIQCYENSLWHICDLIADTWIRALQEANRRSQKSNDKRCHMWRKNMALEMKFKIGKLGFKKETEDLGLDVEDPDIAPDVAEFVPEHVFDLYAHTRPKCGARLLWADAMALSGRKMEADIVRHPDAWPKELFYDVMCTALRLVGRKLTLKIEEKYEGAWCRYHEHGKHGLPCYRQLAALQNGAKADGAGKGQKGARAVDGGEERDPKRVRFGGDARGK</sequence>
<comment type="caution">
    <text evidence="8">The sequence shown here is derived from an EMBL/GenBank/DDBJ whole genome shotgun (WGS) entry which is preliminary data.</text>
</comment>